<gene>
    <name evidence="1" type="ORF">EWF95_12675</name>
</gene>
<evidence type="ECO:0008006" key="3">
    <source>
        <dbReference type="Google" id="ProtNLM"/>
    </source>
</evidence>
<dbReference type="GO" id="GO:0003677">
    <property type="term" value="F:DNA binding"/>
    <property type="evidence" value="ECO:0007669"/>
    <property type="project" value="InterPro"/>
</dbReference>
<reference evidence="1 2" key="1">
    <citation type="submission" date="2019-02" db="EMBL/GenBank/DDBJ databases">
        <title>Halonotius sp. a new haloqrchaeon isolated from saline water.</title>
        <authorList>
            <person name="Duran-Viseras A."/>
            <person name="Sanchez-Porro C."/>
            <person name="Ventosa A."/>
        </authorList>
    </citation>
    <scope>NUCLEOTIDE SEQUENCE [LARGE SCALE GENOMIC DNA]</scope>
    <source>
        <strain evidence="1 2">F9-27</strain>
    </source>
</reference>
<dbReference type="AlphaFoldDB" id="A0A544QKT3"/>
<keyword evidence="2" id="KW-1185">Reference proteome</keyword>
<accession>A0A544QKT3</accession>
<dbReference type="OrthoDB" id="345941at2157"/>
<dbReference type="Proteomes" id="UP000315385">
    <property type="component" value="Unassembled WGS sequence"/>
</dbReference>
<evidence type="ECO:0000313" key="2">
    <source>
        <dbReference type="Proteomes" id="UP000315385"/>
    </source>
</evidence>
<evidence type="ECO:0000313" key="1">
    <source>
        <dbReference type="EMBL" id="TQQ78980.1"/>
    </source>
</evidence>
<proteinExistence type="predicted"/>
<dbReference type="SUPFAM" id="SSF50118">
    <property type="entry name" value="Cell growth inhibitor/plasmid maintenance toxic component"/>
    <property type="match status" value="1"/>
</dbReference>
<name>A0A544QKT3_9EURY</name>
<dbReference type="InterPro" id="IPR003477">
    <property type="entry name" value="PemK-like"/>
</dbReference>
<dbReference type="EMBL" id="SESI01000004">
    <property type="protein sequence ID" value="TQQ78980.1"/>
    <property type="molecule type" value="Genomic_DNA"/>
</dbReference>
<dbReference type="RefSeq" id="WP_142444453.1">
    <property type="nucleotide sequence ID" value="NZ_SESI01000004.1"/>
</dbReference>
<comment type="caution">
    <text evidence="1">The sequence shown here is derived from an EMBL/GenBank/DDBJ whole genome shotgun (WGS) entry which is preliminary data.</text>
</comment>
<protein>
    <recommendedName>
        <fullName evidence="3">Type II toxin-antitoxin system PemK/MazF family toxin</fullName>
    </recommendedName>
</protein>
<organism evidence="1 2">
    <name type="scientific">Halonotius roseus</name>
    <dbReference type="NCBI Taxonomy" id="2511997"/>
    <lineage>
        <taxon>Archaea</taxon>
        <taxon>Methanobacteriati</taxon>
        <taxon>Methanobacteriota</taxon>
        <taxon>Stenosarchaea group</taxon>
        <taxon>Halobacteria</taxon>
        <taxon>Halobacteriales</taxon>
        <taxon>Haloferacaceae</taxon>
        <taxon>Halonotius</taxon>
    </lineage>
</organism>
<dbReference type="Pfam" id="PF02452">
    <property type="entry name" value="PemK_toxin"/>
    <property type="match status" value="1"/>
</dbReference>
<sequence length="113" mass="12505">MTYSHGAVVSIPDPYDRRPSRPVVVISDEQCPDYGDRYTVAALTSSDRYGEHPYAVAIEADEPASGELLTRSFLEPWATHRIAHGDIRAMHARLSAATMKRIATAYAEMVLRG</sequence>
<dbReference type="Gene3D" id="2.30.30.110">
    <property type="match status" value="1"/>
</dbReference>
<dbReference type="InterPro" id="IPR011067">
    <property type="entry name" value="Plasmid_toxin/cell-grow_inhib"/>
</dbReference>